<accession>B5VWF2</accession>
<keyword evidence="2" id="KW-1185">Reference proteome</keyword>
<evidence type="ECO:0000313" key="1">
    <source>
        <dbReference type="EMBL" id="EDZ96513.1"/>
    </source>
</evidence>
<name>B5VWF2_LIMMA</name>
<dbReference type="EMBL" id="ABYK01000004">
    <property type="protein sequence ID" value="EDZ96513.1"/>
    <property type="molecule type" value="Genomic_DNA"/>
</dbReference>
<evidence type="ECO:0000313" key="2">
    <source>
        <dbReference type="Proteomes" id="UP000004061"/>
    </source>
</evidence>
<dbReference type="AlphaFoldDB" id="B5VWF2"/>
<dbReference type="Proteomes" id="UP000004061">
    <property type="component" value="Unassembled WGS sequence"/>
</dbReference>
<reference evidence="1 2" key="1">
    <citation type="journal article" date="2011" name="Appl. Environ. Microbiol.">
        <title>Contribution of a Sodium Ion Gradient to Energy Conservation during Fermentation in the Cyanobacterium Arthrospira (Spirulina) maxima CS-328.</title>
        <authorList>
            <person name="Carrieri D."/>
            <person name="Ananyev G."/>
            <person name="Lenz O."/>
            <person name="Bryant D.A."/>
            <person name="Dismukes G.C."/>
        </authorList>
    </citation>
    <scope>NUCLEOTIDE SEQUENCE [LARGE SCALE GENOMIC DNA]</scope>
    <source>
        <strain evidence="1 2">CS-328</strain>
    </source>
</reference>
<gene>
    <name evidence="1" type="ORF">AmaxDRAFT_0844</name>
</gene>
<sequence length="37" mass="4250">MPAELSPLEMHQTVIFRLRGTDDGSFSFFTINIAFIF</sequence>
<organism evidence="1 2">
    <name type="scientific">Limnospira maxima CS-328</name>
    <dbReference type="NCBI Taxonomy" id="513049"/>
    <lineage>
        <taxon>Bacteria</taxon>
        <taxon>Bacillati</taxon>
        <taxon>Cyanobacteriota</taxon>
        <taxon>Cyanophyceae</taxon>
        <taxon>Oscillatoriophycideae</taxon>
        <taxon>Oscillatoriales</taxon>
        <taxon>Sirenicapillariaceae</taxon>
        <taxon>Limnospira</taxon>
    </lineage>
</organism>
<proteinExistence type="predicted"/>
<comment type="caution">
    <text evidence="1">The sequence shown here is derived from an EMBL/GenBank/DDBJ whole genome shotgun (WGS) entry which is preliminary data.</text>
</comment>
<protein>
    <submittedName>
        <fullName evidence="1">Uncharacterized protein</fullName>
    </submittedName>
</protein>